<dbReference type="Ensembl" id="ENSSSCT00000014331.5">
    <property type="protein sequence ID" value="ENSSSCP00000013945.4"/>
    <property type="gene ID" value="ENSSSCG00000013111.6"/>
</dbReference>
<dbReference type="Proteomes" id="UP000008227">
    <property type="component" value="Chromosome 2"/>
</dbReference>
<dbReference type="Bgee" id="ENSSSCG00000013111">
    <property type="expression patterns" value="Expressed in blood and 19 other cell types or tissues"/>
</dbReference>
<feature type="region of interest" description="Disordered" evidence="6">
    <location>
        <begin position="414"/>
        <end position="569"/>
    </location>
</feature>
<dbReference type="PANTHER" id="PTHR19331:SF477">
    <property type="entry name" value="T-CELL DIFFERENTIATION ANTIGEN CD6"/>
    <property type="match status" value="1"/>
</dbReference>
<keyword evidence="4" id="KW-0325">Glycoprotein</keyword>
<keyword evidence="3 5" id="KW-1015">Disulfide bond</keyword>
<dbReference type="SMART" id="SM00202">
    <property type="entry name" value="SR"/>
    <property type="match status" value="2"/>
</dbReference>
<feature type="signal peptide" evidence="8">
    <location>
        <begin position="1"/>
        <end position="21"/>
    </location>
</feature>
<dbReference type="GeneID" id="100513519"/>
<feature type="compositionally biased region" description="Low complexity" evidence="6">
    <location>
        <begin position="451"/>
        <end position="462"/>
    </location>
</feature>
<keyword evidence="7" id="KW-1133">Transmembrane helix</keyword>
<feature type="domain" description="SRCR" evidence="9">
    <location>
        <begin position="164"/>
        <end position="263"/>
    </location>
</feature>
<keyword evidence="7" id="KW-0812">Transmembrane</keyword>
<keyword evidence="11" id="KW-1185">Reference proteome</keyword>
<evidence type="ECO:0000259" key="9">
    <source>
        <dbReference type="PROSITE" id="PS50287"/>
    </source>
</evidence>
<keyword evidence="2" id="KW-0677">Repeat</keyword>
<protein>
    <submittedName>
        <fullName evidence="10">CD6 molecule</fullName>
    </submittedName>
</protein>
<feature type="domain" description="SRCR" evidence="9">
    <location>
        <begin position="49"/>
        <end position="159"/>
    </location>
</feature>
<dbReference type="SUPFAM" id="SSF56487">
    <property type="entry name" value="SRCR-like"/>
    <property type="match status" value="2"/>
</dbReference>
<dbReference type="HOGENOM" id="CLU_026713_1_0_1"/>
<evidence type="ECO:0000256" key="2">
    <source>
        <dbReference type="ARBA" id="ARBA00022737"/>
    </source>
</evidence>
<feature type="compositionally biased region" description="Polar residues" evidence="6">
    <location>
        <begin position="464"/>
        <end position="480"/>
    </location>
</feature>
<keyword evidence="1 8" id="KW-0732">Signal</keyword>
<feature type="region of interest" description="Disordered" evidence="6">
    <location>
        <begin position="372"/>
        <end position="391"/>
    </location>
</feature>
<feature type="disulfide bond" evidence="5">
    <location>
        <begin position="233"/>
        <end position="243"/>
    </location>
</feature>
<proteinExistence type="predicted"/>
<dbReference type="ExpressionAtlas" id="F1RIA6">
    <property type="expression patterns" value="baseline and differential"/>
</dbReference>
<sequence>MAPGMSLFFAVAGLLAATLSGLPSPAPSGQPNTTSAESQSLDPGEVLQVRLVNGSSRCNGTVEVRLGLSWKPACGALWNIYASRAVCRWLGCGESELLEEPIPPTPELTPSPATGNTSWAPNVTRALAPTIRCSSPEWQLCEVVEHHCSNEGLVQVTCAESRDLKLVGGGSPCEGRVEMLEHGQWGSVCDDTWDLEDAHVVCQQLSCGWAVQALPGLHFPPGQGRIHRDQVNCSGSENYLWDCPGLPGNGYCGHKEDAGVVCSGAWSLLNLSTSEAPARDRLVTVEPSVMVKIKDWTSREIMLLISCIILGILLLVSFIFIALILLRIKGKYALPPMVNHQSLPTTTPAGMESCQEVPITIAKEEVPKLPIPVQALPPEDSGSDSDYEHYDFSTQPPVALTTFYNSQRHRFTDEEVQKNRFQMPPLEEGPGLEEMQDSQVPPDNPGQCKAQPPSLGSQQPPSKRGSSTSSGEEYCNSPSSRLPPWNSHVFSSEQDPLLEPSPNLELAGSQTTFPAPSADDSSSTSSGEWYQNYQPPPQLPSAEQFGCAGFPRPPSDSSSDEDYDDIGAA</sequence>
<keyword evidence="7" id="KW-0472">Membrane</keyword>
<evidence type="ECO:0000256" key="6">
    <source>
        <dbReference type="SAM" id="MobiDB-lite"/>
    </source>
</evidence>
<dbReference type="FunFam" id="3.10.250.10:FF:000010">
    <property type="entry name" value="T-cell differentiation antigen CD6"/>
    <property type="match status" value="1"/>
</dbReference>
<dbReference type="Pfam" id="PF00530">
    <property type="entry name" value="SRCR"/>
    <property type="match status" value="2"/>
</dbReference>
<dbReference type="GO" id="GO:0016020">
    <property type="term" value="C:membrane"/>
    <property type="evidence" value="ECO:0007669"/>
    <property type="project" value="InterPro"/>
</dbReference>
<reference evidence="10" key="4">
    <citation type="submission" date="2025-09" db="UniProtKB">
        <authorList>
            <consortium name="Ensembl"/>
        </authorList>
    </citation>
    <scope>IDENTIFICATION</scope>
</reference>
<evidence type="ECO:0000256" key="5">
    <source>
        <dbReference type="PROSITE-ProRule" id="PRU00196"/>
    </source>
</evidence>
<name>F1RIA6_PIG</name>
<dbReference type="GeneTree" id="ENSGT00940000161029"/>
<evidence type="ECO:0000256" key="4">
    <source>
        <dbReference type="ARBA" id="ARBA00023180"/>
    </source>
</evidence>
<feature type="compositionally biased region" description="Low complexity" evidence="6">
    <location>
        <begin position="512"/>
        <end position="526"/>
    </location>
</feature>
<dbReference type="InterPro" id="IPR001190">
    <property type="entry name" value="SRCR"/>
</dbReference>
<evidence type="ECO:0000256" key="1">
    <source>
        <dbReference type="ARBA" id="ARBA00022729"/>
    </source>
</evidence>
<evidence type="ECO:0000313" key="10">
    <source>
        <dbReference type="Ensembl" id="ENSSSCP00000013945.4"/>
    </source>
</evidence>
<reference evidence="10" key="3">
    <citation type="submission" date="2025-08" db="UniProtKB">
        <authorList>
            <consortium name="Ensembl"/>
        </authorList>
    </citation>
    <scope>IDENTIFICATION</scope>
</reference>
<feature type="region of interest" description="Disordered" evidence="6">
    <location>
        <begin position="23"/>
        <end position="43"/>
    </location>
</feature>
<dbReference type="InterPro" id="IPR036772">
    <property type="entry name" value="SRCR-like_dom_sf"/>
</dbReference>
<evidence type="ECO:0000256" key="8">
    <source>
        <dbReference type="SAM" id="SignalP"/>
    </source>
</evidence>
<dbReference type="CTD" id="923"/>
<evidence type="ECO:0000256" key="7">
    <source>
        <dbReference type="SAM" id="Phobius"/>
    </source>
</evidence>
<reference evidence="10" key="2">
    <citation type="journal article" date="2020" name="Gigascience">
        <title>An improved pig reference genome sequence to enable pig genetics and genomics research.</title>
        <authorList>
            <person name="Warr A."/>
            <person name="Affara N."/>
            <person name="Aken B."/>
            <person name="Beiki H."/>
            <person name="Bickhart D.M."/>
            <person name="Billis K."/>
            <person name="Chow W."/>
            <person name="Eory L."/>
            <person name="Finlayson H.A."/>
            <person name="Flicek P."/>
            <person name="Giron C.G."/>
            <person name="Griffin D.K."/>
            <person name="Hall R."/>
            <person name="Hannum G."/>
            <person name="Hourlier T."/>
            <person name="Howe K."/>
            <person name="Hume D.A."/>
            <person name="Izuogu O."/>
            <person name="Kim K."/>
            <person name="Koren S."/>
            <person name="Liu H."/>
            <person name="Manchanda N."/>
            <person name="Martin F.J."/>
            <person name="Nonneman D.J."/>
            <person name="O'Connor R.E."/>
            <person name="Phillippy A.M."/>
            <person name="Rohrer G.A."/>
            <person name="Rosen B.D."/>
            <person name="Rund L.A."/>
            <person name="Sargent C.A."/>
            <person name="Schook L.B."/>
            <person name="Schroeder S.G."/>
            <person name="Schwartz A.S."/>
            <person name="Skinner B.M."/>
            <person name="Talbot R."/>
            <person name="Tseng E."/>
            <person name="Tuggle C.K."/>
            <person name="Watson M."/>
            <person name="Smith T.P.L."/>
            <person name="Archibald A.L."/>
        </authorList>
    </citation>
    <scope>NUCLEOTIDE SEQUENCE [LARGE SCALE GENOMIC DNA]</scope>
    <source>
        <strain evidence="10">Duroc</strain>
    </source>
</reference>
<accession>F1RIA6</accession>
<dbReference type="PANTHER" id="PTHR19331">
    <property type="entry name" value="SCAVENGER RECEPTOR DOMAIN-CONTAINING"/>
    <property type="match status" value="1"/>
</dbReference>
<evidence type="ECO:0000313" key="12">
    <source>
        <dbReference type="VGNC" id="VGNC:86423"/>
    </source>
</evidence>
<dbReference type="RefSeq" id="XP_020938621.1">
    <property type="nucleotide sequence ID" value="XM_021082962.1"/>
</dbReference>
<gene>
    <name evidence="10 12" type="primary">CD6</name>
</gene>
<dbReference type="PROSITE" id="PS50287">
    <property type="entry name" value="SRCR_2"/>
    <property type="match status" value="2"/>
</dbReference>
<reference evidence="11" key="1">
    <citation type="submission" date="2009-11" db="EMBL/GenBank/DDBJ databases">
        <authorList>
            <consortium name="Porcine genome sequencing project"/>
        </authorList>
    </citation>
    <scope>NUCLEOTIDE SEQUENCE [LARGE SCALE GENOMIC DNA]</scope>
    <source>
        <strain evidence="11">Duroc</strain>
    </source>
</reference>
<feature type="chain" id="PRO_5023875385" evidence="8">
    <location>
        <begin position="22"/>
        <end position="569"/>
    </location>
</feature>
<organism evidence="10 11">
    <name type="scientific">Sus scrofa</name>
    <name type="common">Pig</name>
    <dbReference type="NCBI Taxonomy" id="9823"/>
    <lineage>
        <taxon>Eukaryota</taxon>
        <taxon>Metazoa</taxon>
        <taxon>Chordata</taxon>
        <taxon>Craniata</taxon>
        <taxon>Vertebrata</taxon>
        <taxon>Euteleostomi</taxon>
        <taxon>Mammalia</taxon>
        <taxon>Eutheria</taxon>
        <taxon>Laurasiatheria</taxon>
        <taxon>Artiodactyla</taxon>
        <taxon>Suina</taxon>
        <taxon>Suidae</taxon>
        <taxon>Sus</taxon>
    </lineage>
</organism>
<dbReference type="Gene3D" id="3.10.250.10">
    <property type="entry name" value="SRCR-like domain"/>
    <property type="match status" value="2"/>
</dbReference>
<dbReference type="VGNC" id="VGNC:86423">
    <property type="gene designation" value="CD6"/>
</dbReference>
<feature type="transmembrane region" description="Helical" evidence="7">
    <location>
        <begin position="301"/>
        <end position="326"/>
    </location>
</feature>
<evidence type="ECO:0000313" key="11">
    <source>
        <dbReference type="Proteomes" id="UP000008227"/>
    </source>
</evidence>
<feature type="compositionally biased region" description="Polar residues" evidence="6">
    <location>
        <begin position="27"/>
        <end position="41"/>
    </location>
</feature>
<evidence type="ECO:0000256" key="3">
    <source>
        <dbReference type="ARBA" id="ARBA00023157"/>
    </source>
</evidence>
<dbReference type="PRINTS" id="PR00258">
    <property type="entry name" value="SPERACTRCPTR"/>
</dbReference>
<comment type="caution">
    <text evidence="5">Lacks conserved residue(s) required for the propagation of feature annotation.</text>
</comment>
<dbReference type="AlphaFoldDB" id="F1RIA6"/>
<feature type="compositionally biased region" description="Acidic residues" evidence="6">
    <location>
        <begin position="558"/>
        <end position="569"/>
    </location>
</feature>